<comment type="catalytic activity">
    <reaction evidence="1">
        <text>a 4-O-methyl-thymidine in DNA + L-cysteinyl-[protein] = a thymidine in DNA + S-methyl-L-cysteinyl-[protein]</text>
        <dbReference type="Rhea" id="RHEA:53428"/>
        <dbReference type="Rhea" id="RHEA-COMP:10131"/>
        <dbReference type="Rhea" id="RHEA-COMP:10132"/>
        <dbReference type="Rhea" id="RHEA-COMP:13555"/>
        <dbReference type="Rhea" id="RHEA-COMP:13556"/>
        <dbReference type="ChEBI" id="CHEBI:29950"/>
        <dbReference type="ChEBI" id="CHEBI:82612"/>
        <dbReference type="ChEBI" id="CHEBI:137386"/>
        <dbReference type="ChEBI" id="CHEBI:137387"/>
        <dbReference type="EC" id="2.1.1.63"/>
    </reaction>
</comment>
<dbReference type="Proteomes" id="UP000183077">
    <property type="component" value="Unassembled WGS sequence"/>
</dbReference>
<keyword evidence="5 11" id="KW-0808">Transferase</keyword>
<dbReference type="InterPro" id="IPR001497">
    <property type="entry name" value="MethylDNA_cys_MeTrfase_AS"/>
</dbReference>
<dbReference type="GO" id="GO:0003908">
    <property type="term" value="F:methylated-DNA-[protein]-cysteine S-methyltransferase activity"/>
    <property type="evidence" value="ECO:0007669"/>
    <property type="project" value="UniProtKB-EC"/>
</dbReference>
<keyword evidence="7" id="KW-0234">DNA repair</keyword>
<dbReference type="FunFam" id="1.10.10.10:FF:000214">
    <property type="entry name" value="Methylated-DNA--protein-cysteine methyltransferase"/>
    <property type="match status" value="1"/>
</dbReference>
<dbReference type="Gene3D" id="1.10.10.10">
    <property type="entry name" value="Winged helix-like DNA-binding domain superfamily/Winged helix DNA-binding domain"/>
    <property type="match status" value="1"/>
</dbReference>
<dbReference type="PANTHER" id="PTHR10815:SF5">
    <property type="entry name" value="METHYLATED-DNA--PROTEIN-CYSTEINE METHYLTRANSFERASE"/>
    <property type="match status" value="1"/>
</dbReference>
<sequence length="186" mass="21036">MKDHSQQDIINLERIETPIGTIVVCATPEGICFLEFTDIKDLDRELKRIAKEKKAVVLEGENSHISQLKEELALYFKGEFIDFTVSLDLIGTPFQVQVWNGLRAIPYGETKSYKQQSELLNIPKSIRAVANANGMNTVAIVIPCHRIIGTDGSLTGYRGGVWRKKFLLELENKDYNKTDQLSFGFE</sequence>
<dbReference type="NCBIfam" id="TIGR00589">
    <property type="entry name" value="ogt"/>
    <property type="match status" value="1"/>
</dbReference>
<name>A0A1H6VF09_9FLAO</name>
<dbReference type="InterPro" id="IPR008332">
    <property type="entry name" value="MethylG_MeTrfase_N"/>
</dbReference>
<dbReference type="AlphaFoldDB" id="A0A1H6VF09"/>
<keyword evidence="6" id="KW-0227">DNA damage</keyword>
<evidence type="ECO:0000256" key="7">
    <source>
        <dbReference type="ARBA" id="ARBA00023204"/>
    </source>
</evidence>
<dbReference type="InterPro" id="IPR036631">
    <property type="entry name" value="MGMT_N_sf"/>
</dbReference>
<dbReference type="InterPro" id="IPR036388">
    <property type="entry name" value="WH-like_DNA-bd_sf"/>
</dbReference>
<dbReference type="CDD" id="cd06445">
    <property type="entry name" value="ATase"/>
    <property type="match status" value="1"/>
</dbReference>
<dbReference type="PROSITE" id="PS00374">
    <property type="entry name" value="MGMT"/>
    <property type="match status" value="1"/>
</dbReference>
<dbReference type="Gene3D" id="3.30.160.70">
    <property type="entry name" value="Methylated DNA-protein cysteine methyltransferase domain"/>
    <property type="match status" value="1"/>
</dbReference>
<evidence type="ECO:0000256" key="2">
    <source>
        <dbReference type="ARBA" id="ARBA00008711"/>
    </source>
</evidence>
<proteinExistence type="inferred from homology"/>
<reference evidence="11 12" key="1">
    <citation type="submission" date="2016-10" db="EMBL/GenBank/DDBJ databases">
        <authorList>
            <person name="de Groot N.N."/>
        </authorList>
    </citation>
    <scope>NUCLEOTIDE SEQUENCE [LARGE SCALE GENOMIC DNA]</scope>
    <source>
        <strain evidence="11 12">DSM 23048</strain>
    </source>
</reference>
<organism evidence="11 12">
    <name type="scientific">Myroides marinus</name>
    <dbReference type="NCBI Taxonomy" id="703342"/>
    <lineage>
        <taxon>Bacteria</taxon>
        <taxon>Pseudomonadati</taxon>
        <taxon>Bacteroidota</taxon>
        <taxon>Flavobacteriia</taxon>
        <taxon>Flavobacteriales</taxon>
        <taxon>Flavobacteriaceae</taxon>
        <taxon>Myroides</taxon>
    </lineage>
</organism>
<evidence type="ECO:0000313" key="11">
    <source>
        <dbReference type="EMBL" id="SEI98765.1"/>
    </source>
</evidence>
<accession>A0A1H6VF09</accession>
<feature type="domain" description="Methylated-DNA-[protein]-cysteine S-methyltransferase DNA binding" evidence="9">
    <location>
        <begin position="93"/>
        <end position="172"/>
    </location>
</feature>
<evidence type="ECO:0000256" key="4">
    <source>
        <dbReference type="ARBA" id="ARBA00022603"/>
    </source>
</evidence>
<dbReference type="InterPro" id="IPR036217">
    <property type="entry name" value="MethylDNA_cys_MeTrfase_DNAb"/>
</dbReference>
<evidence type="ECO:0000256" key="8">
    <source>
        <dbReference type="ARBA" id="ARBA00049348"/>
    </source>
</evidence>
<dbReference type="Pfam" id="PF01035">
    <property type="entry name" value="DNA_binding_1"/>
    <property type="match status" value="1"/>
</dbReference>
<comment type="catalytic activity">
    <reaction evidence="8">
        <text>a 6-O-methyl-2'-deoxyguanosine in DNA + L-cysteinyl-[protein] = S-methyl-L-cysteinyl-[protein] + a 2'-deoxyguanosine in DNA</text>
        <dbReference type="Rhea" id="RHEA:24000"/>
        <dbReference type="Rhea" id="RHEA-COMP:10131"/>
        <dbReference type="Rhea" id="RHEA-COMP:10132"/>
        <dbReference type="Rhea" id="RHEA-COMP:11367"/>
        <dbReference type="Rhea" id="RHEA-COMP:11368"/>
        <dbReference type="ChEBI" id="CHEBI:29950"/>
        <dbReference type="ChEBI" id="CHEBI:82612"/>
        <dbReference type="ChEBI" id="CHEBI:85445"/>
        <dbReference type="ChEBI" id="CHEBI:85448"/>
        <dbReference type="EC" id="2.1.1.63"/>
    </reaction>
</comment>
<evidence type="ECO:0000259" key="10">
    <source>
        <dbReference type="Pfam" id="PF02870"/>
    </source>
</evidence>
<dbReference type="EMBL" id="FNYS01000008">
    <property type="protein sequence ID" value="SEI98765.1"/>
    <property type="molecule type" value="Genomic_DNA"/>
</dbReference>
<gene>
    <name evidence="11" type="ORF">SAMN04488018_108137</name>
</gene>
<dbReference type="GO" id="GO:0006281">
    <property type="term" value="P:DNA repair"/>
    <property type="evidence" value="ECO:0007669"/>
    <property type="project" value="UniProtKB-KW"/>
</dbReference>
<evidence type="ECO:0000256" key="1">
    <source>
        <dbReference type="ARBA" id="ARBA00001286"/>
    </source>
</evidence>
<dbReference type="Pfam" id="PF02870">
    <property type="entry name" value="Methyltransf_1N"/>
    <property type="match status" value="1"/>
</dbReference>
<dbReference type="InterPro" id="IPR014048">
    <property type="entry name" value="MethylDNA_cys_MeTrfase_DNA-bd"/>
</dbReference>
<evidence type="ECO:0000256" key="3">
    <source>
        <dbReference type="ARBA" id="ARBA00011918"/>
    </source>
</evidence>
<dbReference type="SUPFAM" id="SSF46767">
    <property type="entry name" value="Methylated DNA-protein cysteine methyltransferase, C-terminal domain"/>
    <property type="match status" value="1"/>
</dbReference>
<dbReference type="PANTHER" id="PTHR10815">
    <property type="entry name" value="METHYLATED-DNA--PROTEIN-CYSTEINE METHYLTRANSFERASE"/>
    <property type="match status" value="1"/>
</dbReference>
<keyword evidence="4 11" id="KW-0489">Methyltransferase</keyword>
<protein>
    <recommendedName>
        <fullName evidence="3">methylated-DNA--[protein]-cysteine S-methyltransferase</fullName>
        <ecNumber evidence="3">2.1.1.63</ecNumber>
    </recommendedName>
</protein>
<evidence type="ECO:0000259" key="9">
    <source>
        <dbReference type="Pfam" id="PF01035"/>
    </source>
</evidence>
<dbReference type="EC" id="2.1.1.63" evidence="3"/>
<comment type="similarity">
    <text evidence="2">Belongs to the MGMT family.</text>
</comment>
<evidence type="ECO:0000313" key="12">
    <source>
        <dbReference type="Proteomes" id="UP000183077"/>
    </source>
</evidence>
<evidence type="ECO:0000256" key="6">
    <source>
        <dbReference type="ARBA" id="ARBA00022763"/>
    </source>
</evidence>
<dbReference type="GeneID" id="82257267"/>
<dbReference type="RefSeq" id="WP_074746139.1">
    <property type="nucleotide sequence ID" value="NZ_FNYS01000008.1"/>
</dbReference>
<feature type="domain" description="Methylguanine DNA methyltransferase ribonuclease-like" evidence="10">
    <location>
        <begin position="15"/>
        <end position="89"/>
    </location>
</feature>
<dbReference type="GO" id="GO:0032259">
    <property type="term" value="P:methylation"/>
    <property type="evidence" value="ECO:0007669"/>
    <property type="project" value="UniProtKB-KW"/>
</dbReference>
<dbReference type="SUPFAM" id="SSF53155">
    <property type="entry name" value="Methylated DNA-protein cysteine methyltransferase domain"/>
    <property type="match status" value="1"/>
</dbReference>
<evidence type="ECO:0000256" key="5">
    <source>
        <dbReference type="ARBA" id="ARBA00022679"/>
    </source>
</evidence>